<evidence type="ECO:0000313" key="6">
    <source>
        <dbReference type="Proteomes" id="UP001248709"/>
    </source>
</evidence>
<proteinExistence type="inferred from homology"/>
<sequence length="88" mass="10289">MNPDIVLNKTGTIRRSIQRIMEEYEGKDAAKLVLRRTTEPQSKAMVDFRKIAIHDYQTVQIGIVKTMIDKHLSDFTDFAKKLKDYMSR</sequence>
<reference evidence="5 6" key="1">
    <citation type="submission" date="2023-07" db="EMBL/GenBank/DDBJ databases">
        <title>Genomic Encyclopedia of Type Strains, Phase IV (KMG-IV): sequencing the most valuable type-strain genomes for metagenomic binning, comparative biology and taxonomic classification.</title>
        <authorList>
            <person name="Goeker M."/>
        </authorList>
    </citation>
    <scope>NUCLEOTIDE SEQUENCE [LARGE SCALE GENOMIC DNA]</scope>
    <source>
        <strain evidence="5 6">T98</strain>
    </source>
</reference>
<gene>
    <name evidence="5" type="ORF">J2Z22_001697</name>
</gene>
<keyword evidence="1" id="KW-1277">Toxin-antitoxin system</keyword>
<protein>
    <submittedName>
        <fullName evidence="5">Uncharacterized protein with HEPN domain</fullName>
    </submittedName>
</protein>
<dbReference type="RefSeq" id="WP_025698680.1">
    <property type="nucleotide sequence ID" value="NZ_JAUSUY010000005.1"/>
</dbReference>
<evidence type="ECO:0000256" key="3">
    <source>
        <dbReference type="ARBA" id="ARBA00022801"/>
    </source>
</evidence>
<comment type="caution">
    <text evidence="5">The sequence shown here is derived from an EMBL/GenBank/DDBJ whole genome shotgun (WGS) entry which is preliminary data.</text>
</comment>
<keyword evidence="2" id="KW-0540">Nuclease</keyword>
<dbReference type="Pfam" id="PF01934">
    <property type="entry name" value="HepT-like"/>
    <property type="match status" value="1"/>
</dbReference>
<evidence type="ECO:0000313" key="5">
    <source>
        <dbReference type="EMBL" id="MDT3426177.1"/>
    </source>
</evidence>
<evidence type="ECO:0000256" key="2">
    <source>
        <dbReference type="ARBA" id="ARBA00022722"/>
    </source>
</evidence>
<organism evidence="5 6">
    <name type="scientific">Paenibacillus forsythiae</name>
    <dbReference type="NCBI Taxonomy" id="365616"/>
    <lineage>
        <taxon>Bacteria</taxon>
        <taxon>Bacillati</taxon>
        <taxon>Bacillota</taxon>
        <taxon>Bacilli</taxon>
        <taxon>Bacillales</taxon>
        <taxon>Paenibacillaceae</taxon>
        <taxon>Paenibacillus</taxon>
    </lineage>
</organism>
<dbReference type="Proteomes" id="UP001248709">
    <property type="component" value="Unassembled WGS sequence"/>
</dbReference>
<dbReference type="EMBL" id="JAUSUY010000005">
    <property type="protein sequence ID" value="MDT3426177.1"/>
    <property type="molecule type" value="Genomic_DNA"/>
</dbReference>
<dbReference type="InterPro" id="IPR037038">
    <property type="entry name" value="HepT-like_sf"/>
</dbReference>
<comment type="similarity">
    <text evidence="4">Belongs to the HepT RNase toxin family.</text>
</comment>
<evidence type="ECO:0000256" key="4">
    <source>
        <dbReference type="ARBA" id="ARBA00024207"/>
    </source>
</evidence>
<evidence type="ECO:0000256" key="1">
    <source>
        <dbReference type="ARBA" id="ARBA00022649"/>
    </source>
</evidence>
<name>A0ABU3H5T1_9BACL</name>
<dbReference type="Gene3D" id="1.20.120.580">
    <property type="entry name" value="bsu32300-like"/>
    <property type="match status" value="1"/>
</dbReference>
<keyword evidence="6" id="KW-1185">Reference proteome</keyword>
<dbReference type="InterPro" id="IPR008201">
    <property type="entry name" value="HepT-like"/>
</dbReference>
<keyword evidence="3" id="KW-0378">Hydrolase</keyword>
<accession>A0ABU3H5T1</accession>